<evidence type="ECO:0000256" key="1">
    <source>
        <dbReference type="SAM" id="Phobius"/>
    </source>
</evidence>
<dbReference type="OrthoDB" id="5082691at2"/>
<keyword evidence="1" id="KW-1133">Transmembrane helix</keyword>
<evidence type="ECO:0000313" key="2">
    <source>
        <dbReference type="EMBL" id="REJ08531.1"/>
    </source>
</evidence>
<gene>
    <name evidence="2" type="ORF">DY023_00745</name>
</gene>
<sequence>MAEVDEHYYATQFEQIRMRISLRDAALRRRSRVITLAGSTLAAVLLTGGALAVVQATDIEKTASVCYQAADTSAASIEVSAAPAEGVTGALPAMADRVTSAEIQCAASWQLGEFSRTDGRVPELFTCVLADGRLGVFPEEGDADCLTLRLAQP</sequence>
<dbReference type="Proteomes" id="UP000262172">
    <property type="component" value="Unassembled WGS sequence"/>
</dbReference>
<keyword evidence="1" id="KW-0472">Membrane</keyword>
<dbReference type="RefSeq" id="WP_116240437.1">
    <property type="nucleotide sequence ID" value="NZ_QUAB01000010.1"/>
</dbReference>
<evidence type="ECO:0000313" key="3">
    <source>
        <dbReference type="Proteomes" id="UP000262172"/>
    </source>
</evidence>
<comment type="caution">
    <text evidence="2">The sequence shown here is derived from an EMBL/GenBank/DDBJ whole genome shotgun (WGS) entry which is preliminary data.</text>
</comment>
<organism evidence="2 3">
    <name type="scientific">Microbacterium bovistercoris</name>
    <dbReference type="NCBI Taxonomy" id="2293570"/>
    <lineage>
        <taxon>Bacteria</taxon>
        <taxon>Bacillati</taxon>
        <taxon>Actinomycetota</taxon>
        <taxon>Actinomycetes</taxon>
        <taxon>Micrococcales</taxon>
        <taxon>Microbacteriaceae</taxon>
        <taxon>Microbacterium</taxon>
    </lineage>
</organism>
<keyword evidence="1" id="KW-0812">Transmembrane</keyword>
<proteinExistence type="predicted"/>
<feature type="transmembrane region" description="Helical" evidence="1">
    <location>
        <begin position="33"/>
        <end position="54"/>
    </location>
</feature>
<name>A0A371NY72_9MICO</name>
<keyword evidence="3" id="KW-1185">Reference proteome</keyword>
<accession>A0A371NY72</accession>
<dbReference type="EMBL" id="QUAB01000010">
    <property type="protein sequence ID" value="REJ08531.1"/>
    <property type="molecule type" value="Genomic_DNA"/>
</dbReference>
<protein>
    <submittedName>
        <fullName evidence="2">Uncharacterized protein</fullName>
    </submittedName>
</protein>
<dbReference type="AlphaFoldDB" id="A0A371NY72"/>
<reference evidence="2 3" key="1">
    <citation type="submission" date="2018-08" db="EMBL/GenBank/DDBJ databases">
        <title>Isolation, diversity and antifungal activity of Actinobacteria from cow dung.</title>
        <authorList>
            <person name="Ling L."/>
        </authorList>
    </citation>
    <scope>NUCLEOTIDE SEQUENCE [LARGE SCALE GENOMIC DNA]</scope>
    <source>
        <strain evidence="2 3">NEAU-LLE</strain>
    </source>
</reference>